<keyword evidence="2" id="KW-1185">Reference proteome</keyword>
<sequence length="156" mass="18469">MKIHNVFCNAGFYPHQAFNFNEEEITKSYRAIIFYQDVCKEAFQECKNQTAQKICRALDVIHISLHNSSSSRLELDLRLYSKENLDEVLDLSRIQSIIEKLPLNTRLEVLSQYKALPEPDLDYFGAMERHRKLYQEMQARNSRNFDEEVFSDIQKI</sequence>
<reference evidence="1 2" key="1">
    <citation type="journal article" date="2018" name="Sci. Rep.">
        <title>Genomic signatures of local adaptation to the degree of environmental predictability in rotifers.</title>
        <authorList>
            <person name="Franch-Gras L."/>
            <person name="Hahn C."/>
            <person name="Garcia-Roger E.M."/>
            <person name="Carmona M.J."/>
            <person name="Serra M."/>
            <person name="Gomez A."/>
        </authorList>
    </citation>
    <scope>NUCLEOTIDE SEQUENCE [LARGE SCALE GENOMIC DNA]</scope>
    <source>
        <strain evidence="1">HYR1</strain>
    </source>
</reference>
<name>A0A3M7PY42_BRAPC</name>
<protein>
    <submittedName>
        <fullName evidence="1">Uncharacterized protein</fullName>
    </submittedName>
</protein>
<comment type="caution">
    <text evidence="1">The sequence shown here is derived from an EMBL/GenBank/DDBJ whole genome shotgun (WGS) entry which is preliminary data.</text>
</comment>
<dbReference type="AlphaFoldDB" id="A0A3M7PY42"/>
<organism evidence="1 2">
    <name type="scientific">Brachionus plicatilis</name>
    <name type="common">Marine rotifer</name>
    <name type="synonym">Brachionus muelleri</name>
    <dbReference type="NCBI Taxonomy" id="10195"/>
    <lineage>
        <taxon>Eukaryota</taxon>
        <taxon>Metazoa</taxon>
        <taxon>Spiralia</taxon>
        <taxon>Gnathifera</taxon>
        <taxon>Rotifera</taxon>
        <taxon>Eurotatoria</taxon>
        <taxon>Monogononta</taxon>
        <taxon>Pseudotrocha</taxon>
        <taxon>Ploima</taxon>
        <taxon>Brachionidae</taxon>
        <taxon>Brachionus</taxon>
    </lineage>
</organism>
<proteinExistence type="predicted"/>
<evidence type="ECO:0000313" key="2">
    <source>
        <dbReference type="Proteomes" id="UP000276133"/>
    </source>
</evidence>
<evidence type="ECO:0000313" key="1">
    <source>
        <dbReference type="EMBL" id="RNA03874.1"/>
    </source>
</evidence>
<dbReference type="EMBL" id="REGN01008316">
    <property type="protein sequence ID" value="RNA03874.1"/>
    <property type="molecule type" value="Genomic_DNA"/>
</dbReference>
<dbReference type="Proteomes" id="UP000276133">
    <property type="component" value="Unassembled WGS sequence"/>
</dbReference>
<gene>
    <name evidence="1" type="ORF">BpHYR1_031738</name>
</gene>
<accession>A0A3M7PY42</accession>